<protein>
    <recommendedName>
        <fullName evidence="4">4-O-methyl-glucuronoyl methylesterase-like domain-containing protein</fullName>
    </recommendedName>
</protein>
<evidence type="ECO:0000256" key="2">
    <source>
        <dbReference type="ARBA" id="ARBA00022729"/>
    </source>
</evidence>
<gene>
    <name evidence="5" type="ORF">BEH84_01530</name>
</gene>
<dbReference type="SUPFAM" id="SSF53474">
    <property type="entry name" value="alpha/beta-Hydrolases"/>
    <property type="match status" value="1"/>
</dbReference>
<accession>A0A1E3AZ72</accession>
<evidence type="ECO:0000259" key="4">
    <source>
        <dbReference type="Pfam" id="PF22244"/>
    </source>
</evidence>
<feature type="domain" description="4-O-methyl-glucuronoyl methylesterase-like" evidence="4">
    <location>
        <begin position="82"/>
        <end position="318"/>
    </location>
</feature>
<proteinExistence type="predicted"/>
<reference evidence="5 6" key="1">
    <citation type="submission" date="2016-07" db="EMBL/GenBank/DDBJ databases">
        <title>Characterization of isolates of Eisenbergiella tayi derived from blood cultures, using whole genome sequencing.</title>
        <authorList>
            <person name="Burdz T."/>
            <person name="Wiebe D."/>
            <person name="Huynh C."/>
            <person name="Bernard K."/>
        </authorList>
    </citation>
    <scope>NUCLEOTIDE SEQUENCE [LARGE SCALE GENOMIC DNA]</scope>
    <source>
        <strain evidence="5 6">NML 120489</strain>
    </source>
</reference>
<dbReference type="GO" id="GO:0052689">
    <property type="term" value="F:carboxylic ester hydrolase activity"/>
    <property type="evidence" value="ECO:0007669"/>
    <property type="project" value="UniProtKB-KW"/>
</dbReference>
<dbReference type="RefSeq" id="WP_069156295.1">
    <property type="nucleotide sequence ID" value="NZ_DBFYTC010000022.1"/>
</dbReference>
<keyword evidence="2" id="KW-0732">Signal</keyword>
<evidence type="ECO:0000313" key="6">
    <source>
        <dbReference type="Proteomes" id="UP000095003"/>
    </source>
</evidence>
<keyword evidence="3" id="KW-0378">Hydrolase</keyword>
<organism evidence="5 6">
    <name type="scientific">Eisenbergiella tayi</name>
    <dbReference type="NCBI Taxonomy" id="1432052"/>
    <lineage>
        <taxon>Bacteria</taxon>
        <taxon>Bacillati</taxon>
        <taxon>Bacillota</taxon>
        <taxon>Clostridia</taxon>
        <taxon>Lachnospirales</taxon>
        <taxon>Lachnospiraceae</taxon>
        <taxon>Eisenbergiella</taxon>
    </lineage>
</organism>
<dbReference type="Pfam" id="PF22244">
    <property type="entry name" value="GCE_fung"/>
    <property type="match status" value="1"/>
</dbReference>
<evidence type="ECO:0000256" key="1">
    <source>
        <dbReference type="ARBA" id="ARBA00022487"/>
    </source>
</evidence>
<sequence length="397" mass="44957">MDKDRSWELPDPFLKPGGGRITKKEEWRAQREYYKKLLEERFYGKMPPRPDKLSGERLLTQKIWKDDGLYEKVRIQTGPHGEIRYNVHVFRPVGEGKTIPVIIPAGTFFDEDIAQMAVKQNFSVMSFEIQEAAPDDREKYKEGSCYKAYPGYSWRALAMWAWLQSRVIDWLETQEFADMEKVVVTGHSRMGKAALCCGIYDERAAVTAPAGSGCGGMASLRLNGSRLGEGIGRAERIGVMLHPGNFCYWLLEEMAAYGTADGMAAYRENEIPFDANILGACIAPRGLVLAEGLDDIWINAFGTQAAWLAAGEVYEFLGVPEKCAIHYREGGHEYNVEDWAVVLDFCRVILNGEDKKTNYKIVSNKEVKCGYSWRNPGPKPVESDPKTVYRQKEWSFL</sequence>
<dbReference type="AlphaFoldDB" id="A0A1E3AZ72"/>
<dbReference type="EMBL" id="MCGI01000001">
    <property type="protein sequence ID" value="ODM13811.1"/>
    <property type="molecule type" value="Genomic_DNA"/>
</dbReference>
<comment type="caution">
    <text evidence="5">The sequence shown here is derived from an EMBL/GenBank/DDBJ whole genome shotgun (WGS) entry which is preliminary data.</text>
</comment>
<keyword evidence="1" id="KW-0719">Serine esterase</keyword>
<dbReference type="Proteomes" id="UP000095003">
    <property type="component" value="Unassembled WGS sequence"/>
</dbReference>
<dbReference type="InterPro" id="IPR029058">
    <property type="entry name" value="AB_hydrolase_fold"/>
</dbReference>
<evidence type="ECO:0000256" key="3">
    <source>
        <dbReference type="ARBA" id="ARBA00022801"/>
    </source>
</evidence>
<dbReference type="InterPro" id="IPR054579">
    <property type="entry name" value="GCE-like_dom"/>
</dbReference>
<evidence type="ECO:0000313" key="5">
    <source>
        <dbReference type="EMBL" id="ODM13811.1"/>
    </source>
</evidence>
<name>A0A1E3AZ72_9FIRM</name>
<dbReference type="Gene3D" id="3.40.50.1820">
    <property type="entry name" value="alpha/beta hydrolase"/>
    <property type="match status" value="1"/>
</dbReference>